<name>A0A5B7I6E4_PORTR</name>
<proteinExistence type="predicted"/>
<dbReference type="Proteomes" id="UP000324222">
    <property type="component" value="Unassembled WGS sequence"/>
</dbReference>
<protein>
    <submittedName>
        <fullName evidence="1">Uncharacterized protein</fullName>
    </submittedName>
</protein>
<keyword evidence="2" id="KW-1185">Reference proteome</keyword>
<comment type="caution">
    <text evidence="1">The sequence shown here is derived from an EMBL/GenBank/DDBJ whole genome shotgun (WGS) entry which is preliminary data.</text>
</comment>
<sequence>MRVCVPKLVTVRKGDGDVVMVMAVIIPVIGRRLVTAGPRNATEVRPAQVSLTAHKTNSHLARKGNQWLRYHH</sequence>
<reference evidence="1 2" key="1">
    <citation type="submission" date="2019-05" db="EMBL/GenBank/DDBJ databases">
        <title>Another draft genome of Portunus trituberculatus and its Hox gene families provides insights of decapod evolution.</title>
        <authorList>
            <person name="Jeong J.-H."/>
            <person name="Song I."/>
            <person name="Kim S."/>
            <person name="Choi T."/>
            <person name="Kim D."/>
            <person name="Ryu S."/>
            <person name="Kim W."/>
        </authorList>
    </citation>
    <scope>NUCLEOTIDE SEQUENCE [LARGE SCALE GENOMIC DNA]</scope>
    <source>
        <tissue evidence="1">Muscle</tissue>
    </source>
</reference>
<evidence type="ECO:0000313" key="2">
    <source>
        <dbReference type="Proteomes" id="UP000324222"/>
    </source>
</evidence>
<organism evidence="1 2">
    <name type="scientific">Portunus trituberculatus</name>
    <name type="common">Swimming crab</name>
    <name type="synonym">Neptunus trituberculatus</name>
    <dbReference type="NCBI Taxonomy" id="210409"/>
    <lineage>
        <taxon>Eukaryota</taxon>
        <taxon>Metazoa</taxon>
        <taxon>Ecdysozoa</taxon>
        <taxon>Arthropoda</taxon>
        <taxon>Crustacea</taxon>
        <taxon>Multicrustacea</taxon>
        <taxon>Malacostraca</taxon>
        <taxon>Eumalacostraca</taxon>
        <taxon>Eucarida</taxon>
        <taxon>Decapoda</taxon>
        <taxon>Pleocyemata</taxon>
        <taxon>Brachyura</taxon>
        <taxon>Eubrachyura</taxon>
        <taxon>Portunoidea</taxon>
        <taxon>Portunidae</taxon>
        <taxon>Portuninae</taxon>
        <taxon>Portunus</taxon>
    </lineage>
</organism>
<dbReference type="EMBL" id="VSRR010043236">
    <property type="protein sequence ID" value="MPC76384.1"/>
    <property type="molecule type" value="Genomic_DNA"/>
</dbReference>
<gene>
    <name evidence="1" type="ORF">E2C01_070794</name>
</gene>
<accession>A0A5B7I6E4</accession>
<evidence type="ECO:0000313" key="1">
    <source>
        <dbReference type="EMBL" id="MPC76384.1"/>
    </source>
</evidence>
<dbReference type="AlphaFoldDB" id="A0A5B7I6E4"/>